<dbReference type="Pfam" id="PF05653">
    <property type="entry name" value="Mg_trans_NIPA"/>
    <property type="match status" value="1"/>
</dbReference>
<dbReference type="PANTHER" id="PTHR12570">
    <property type="match status" value="1"/>
</dbReference>
<feature type="compositionally biased region" description="Polar residues" evidence="6">
    <location>
        <begin position="615"/>
        <end position="624"/>
    </location>
</feature>
<keyword evidence="3" id="KW-0256">Endoplasmic reticulum</keyword>
<dbReference type="Pfam" id="PF00892">
    <property type="entry name" value="EamA"/>
    <property type="match status" value="1"/>
</dbReference>
<evidence type="ECO:0000256" key="5">
    <source>
        <dbReference type="ARBA" id="ARBA00023136"/>
    </source>
</evidence>
<dbReference type="GO" id="GO:0015095">
    <property type="term" value="F:magnesium ion transmembrane transporter activity"/>
    <property type="evidence" value="ECO:0007669"/>
    <property type="project" value="InterPro"/>
</dbReference>
<feature type="transmembrane region" description="Helical" evidence="7">
    <location>
        <begin position="112"/>
        <end position="133"/>
    </location>
</feature>
<dbReference type="Gene3D" id="1.10.3730.20">
    <property type="match status" value="1"/>
</dbReference>
<dbReference type="PANTHER" id="PTHR12570:SF86">
    <property type="entry name" value="ADR321CP"/>
    <property type="match status" value="1"/>
</dbReference>
<dbReference type="EMBL" id="MNBE01000119">
    <property type="protein sequence ID" value="OKP14107.1"/>
    <property type="molecule type" value="Genomic_DNA"/>
</dbReference>
<keyword evidence="5 7" id="KW-0472">Membrane</keyword>
<dbReference type="InterPro" id="IPR008521">
    <property type="entry name" value="Mg_trans_NIPA"/>
</dbReference>
<feature type="transmembrane region" description="Helical" evidence="7">
    <location>
        <begin position="12"/>
        <end position="33"/>
    </location>
</feature>
<keyword evidence="4 7" id="KW-1133">Transmembrane helix</keyword>
<dbReference type="FunFam" id="1.10.3730.20:FF:000012">
    <property type="entry name" value="DUF803 domain-containing protein"/>
    <property type="match status" value="1"/>
</dbReference>
<sequence length="624" mass="67441">MGNLGDLSPQGSIAVGVIVGLVSTSLQAIGLTLQRKSHLLEDEKPIYEGRRPPYKRRRWQLGMGMFVISNIVGSTIQITTLPLPVLSTLQASGLVFNTIFATLILGEPFTRYSFAGTVLVCIGAILIATFGAIGEPAHTLTQLLKLLMRRPFLIWMAMTLVVVGLILVGSKLSRYCITGSRAKPTASGVLTPHVQRLQGRVKLFRGMCYGAVSGILSAHSLLLAKSAVELLVRTVVDRVNQFNRWQSWLILLGMIALALTQLFYLHRGLKLCSTSVLYPFVFCIYNIIAILDGLIYFRQASQLAGFHAGLIALGTTILLGGVLCLSWRLEDIDNTTAVTVAGPTQTGIGPGMSVVEEHTTLSPGLLDGLEDEESHIGEREPLLHGTTRPRHLSFYQRARAPSLPLIPPMDRHEAADLNAASIWAELDDSDYEAAGPKWRSSIERPRSSSGGPALNGTIRGLSRNSTISAIPYHRPWGSRRPGPSIQGGQRRSSAPLAGLMGAQRRWRSPWGSMTASPVSQGVTGYGTIQEDEDAPRGRDVSPTPQPRTTPLNLLAGSRRTLAGAWRNGRQYLSRWTNPRAGSQDHTHASANARDGATSPLLPRFEAGGPDDQGPKQASGTPSSL</sequence>
<comment type="caution">
    <text evidence="9">The sequence shown here is derived from an EMBL/GenBank/DDBJ whole genome shotgun (WGS) entry which is preliminary data.</text>
</comment>
<reference evidence="9 10" key="1">
    <citation type="submission" date="2016-10" db="EMBL/GenBank/DDBJ databases">
        <title>Genome sequence of the ascomycete fungus Penicillium subrubescens.</title>
        <authorList>
            <person name="De Vries R.P."/>
            <person name="Peng M."/>
            <person name="Dilokpimol A."/>
            <person name="Hilden K."/>
            <person name="Makela M.R."/>
            <person name="Grigoriev I."/>
            <person name="Riley R."/>
            <person name="Granchi Z."/>
        </authorList>
    </citation>
    <scope>NUCLEOTIDE SEQUENCE [LARGE SCALE GENOMIC DNA]</scope>
    <source>
        <strain evidence="9 10">CBS 132785</strain>
    </source>
</reference>
<organism evidence="9 10">
    <name type="scientific">Penicillium subrubescens</name>
    <dbReference type="NCBI Taxonomy" id="1316194"/>
    <lineage>
        <taxon>Eukaryota</taxon>
        <taxon>Fungi</taxon>
        <taxon>Dikarya</taxon>
        <taxon>Ascomycota</taxon>
        <taxon>Pezizomycotina</taxon>
        <taxon>Eurotiomycetes</taxon>
        <taxon>Eurotiomycetidae</taxon>
        <taxon>Eurotiales</taxon>
        <taxon>Aspergillaceae</taxon>
        <taxon>Penicillium</taxon>
    </lineage>
</organism>
<evidence type="ECO:0000259" key="8">
    <source>
        <dbReference type="Pfam" id="PF00892"/>
    </source>
</evidence>
<feature type="transmembrane region" description="Helical" evidence="7">
    <location>
        <begin position="276"/>
        <end position="297"/>
    </location>
</feature>
<feature type="transmembrane region" description="Helical" evidence="7">
    <location>
        <begin position="153"/>
        <end position="173"/>
    </location>
</feature>
<dbReference type="GO" id="GO:0016020">
    <property type="term" value="C:membrane"/>
    <property type="evidence" value="ECO:0007669"/>
    <property type="project" value="UniProtKB-SubCell"/>
</dbReference>
<dbReference type="OrthoDB" id="2504919at2759"/>
<feature type="domain" description="EamA" evidence="8">
    <location>
        <begin position="52"/>
        <end position="128"/>
    </location>
</feature>
<evidence type="ECO:0000256" key="7">
    <source>
        <dbReference type="SAM" id="Phobius"/>
    </source>
</evidence>
<evidence type="ECO:0000256" key="2">
    <source>
        <dbReference type="ARBA" id="ARBA00022692"/>
    </source>
</evidence>
<feature type="transmembrane region" description="Helical" evidence="7">
    <location>
        <begin position="245"/>
        <end position="264"/>
    </location>
</feature>
<feature type="region of interest" description="Disordered" evidence="6">
    <location>
        <begin position="435"/>
        <end position="492"/>
    </location>
</feature>
<comment type="subcellular location">
    <subcellularLocation>
        <location evidence="1">Endoplasmic reticulum membrane</location>
        <topology evidence="1">Multi-pass membrane protein</topology>
    </subcellularLocation>
</comment>
<feature type="region of interest" description="Disordered" evidence="6">
    <location>
        <begin position="509"/>
        <end position="553"/>
    </location>
</feature>
<feature type="transmembrane region" description="Helical" evidence="7">
    <location>
        <begin position="85"/>
        <end position="105"/>
    </location>
</feature>
<name>A0A1Q5UNP8_9EURO</name>
<keyword evidence="2 7" id="KW-0812">Transmembrane</keyword>
<evidence type="ECO:0000256" key="4">
    <source>
        <dbReference type="ARBA" id="ARBA00022989"/>
    </source>
</evidence>
<feature type="compositionally biased region" description="Polar residues" evidence="6">
    <location>
        <begin position="511"/>
        <end position="522"/>
    </location>
</feature>
<dbReference type="SUPFAM" id="SSF103481">
    <property type="entry name" value="Multidrug resistance efflux transporter EmrE"/>
    <property type="match status" value="1"/>
</dbReference>
<feature type="transmembrane region" description="Helical" evidence="7">
    <location>
        <begin position="303"/>
        <end position="325"/>
    </location>
</feature>
<dbReference type="Proteomes" id="UP000186955">
    <property type="component" value="Unassembled WGS sequence"/>
</dbReference>
<accession>A0A1Q5UNP8</accession>
<evidence type="ECO:0000313" key="10">
    <source>
        <dbReference type="Proteomes" id="UP000186955"/>
    </source>
</evidence>
<evidence type="ECO:0000256" key="3">
    <source>
        <dbReference type="ARBA" id="ARBA00022824"/>
    </source>
</evidence>
<gene>
    <name evidence="9" type="ORF">PENSUB_213</name>
</gene>
<evidence type="ECO:0000313" key="9">
    <source>
        <dbReference type="EMBL" id="OKP14107.1"/>
    </source>
</evidence>
<dbReference type="AlphaFoldDB" id="A0A1Q5UNP8"/>
<dbReference type="InterPro" id="IPR037185">
    <property type="entry name" value="EmrE-like"/>
</dbReference>
<dbReference type="InterPro" id="IPR000620">
    <property type="entry name" value="EamA_dom"/>
</dbReference>
<protein>
    <recommendedName>
        <fullName evidence="8">EamA domain-containing protein</fullName>
    </recommendedName>
</protein>
<evidence type="ECO:0000256" key="1">
    <source>
        <dbReference type="ARBA" id="ARBA00004477"/>
    </source>
</evidence>
<feature type="transmembrane region" description="Helical" evidence="7">
    <location>
        <begin position="59"/>
        <end position="79"/>
    </location>
</feature>
<keyword evidence="10" id="KW-1185">Reference proteome</keyword>
<proteinExistence type="predicted"/>
<evidence type="ECO:0000256" key="6">
    <source>
        <dbReference type="SAM" id="MobiDB-lite"/>
    </source>
</evidence>
<feature type="region of interest" description="Disordered" evidence="6">
    <location>
        <begin position="572"/>
        <end position="624"/>
    </location>
</feature>